<accession>A0A398CMK9</accession>
<dbReference type="InterPro" id="IPR006059">
    <property type="entry name" value="SBP"/>
</dbReference>
<dbReference type="PANTHER" id="PTHR43649:SF17">
    <property type="entry name" value="ABC TRANSPORTER SOLUTE BINDING PROTEIN-SUGAR TRANSPORT"/>
    <property type="match status" value="1"/>
</dbReference>
<protein>
    <submittedName>
        <fullName evidence="2">Extracellular solute-binding protein</fullName>
    </submittedName>
</protein>
<dbReference type="AlphaFoldDB" id="A0A398CMK9"/>
<dbReference type="SUPFAM" id="SSF53850">
    <property type="entry name" value="Periplasmic binding protein-like II"/>
    <property type="match status" value="1"/>
</dbReference>
<gene>
    <name evidence="2" type="ORF">D3H35_10375</name>
</gene>
<reference evidence="2 3" key="1">
    <citation type="submission" date="2018-09" db="EMBL/GenBank/DDBJ databases">
        <title>Cohnella cavernae sp. nov., isolated from a karst cave.</title>
        <authorList>
            <person name="Zhu H."/>
        </authorList>
    </citation>
    <scope>NUCLEOTIDE SEQUENCE [LARGE SCALE GENOMIC DNA]</scope>
    <source>
        <strain evidence="2 3">K2E09-144</strain>
    </source>
</reference>
<dbReference type="EMBL" id="QXJM01000032">
    <property type="protein sequence ID" value="RIE03695.1"/>
    <property type="molecule type" value="Genomic_DNA"/>
</dbReference>
<dbReference type="Pfam" id="PF13416">
    <property type="entry name" value="SBP_bac_8"/>
    <property type="match status" value="1"/>
</dbReference>
<dbReference type="PANTHER" id="PTHR43649">
    <property type="entry name" value="ARABINOSE-BINDING PROTEIN-RELATED"/>
    <property type="match status" value="1"/>
</dbReference>
<keyword evidence="3" id="KW-1185">Reference proteome</keyword>
<evidence type="ECO:0000313" key="2">
    <source>
        <dbReference type="EMBL" id="RIE03695.1"/>
    </source>
</evidence>
<evidence type="ECO:0000313" key="3">
    <source>
        <dbReference type="Proteomes" id="UP000266340"/>
    </source>
</evidence>
<dbReference type="Gene3D" id="3.40.190.10">
    <property type="entry name" value="Periplasmic binding protein-like II"/>
    <property type="match status" value="3"/>
</dbReference>
<organism evidence="2 3">
    <name type="scientific">Cohnella faecalis</name>
    <dbReference type="NCBI Taxonomy" id="2315694"/>
    <lineage>
        <taxon>Bacteria</taxon>
        <taxon>Bacillati</taxon>
        <taxon>Bacillota</taxon>
        <taxon>Bacilli</taxon>
        <taxon>Bacillales</taxon>
        <taxon>Paenibacillaceae</taxon>
        <taxon>Cohnella</taxon>
    </lineage>
</organism>
<feature type="region of interest" description="Disordered" evidence="1">
    <location>
        <begin position="34"/>
        <end position="66"/>
    </location>
</feature>
<dbReference type="Proteomes" id="UP000266340">
    <property type="component" value="Unassembled WGS sequence"/>
</dbReference>
<feature type="compositionally biased region" description="Low complexity" evidence="1">
    <location>
        <begin position="46"/>
        <end position="66"/>
    </location>
</feature>
<comment type="caution">
    <text evidence="2">The sequence shown here is derived from an EMBL/GenBank/DDBJ whole genome shotgun (WGS) entry which is preliminary data.</text>
</comment>
<sequence length="603" mass="66222">MWEGEVPLKSRKRLAVLVSVALCLTLVVAACSKDNEGKNDPKQSPSQTAQPTASAESSPSSDGSQGFAFHKYDPPIKLTFHTAVSADTKWRDGESVDNNAFTQWAKDELGIEWKTKFVTPTNEDGKTKINLGMASGDLPDAIFGETPQLSTLASQGYLLPLNDLIDKYASPLVKDRLEAAMDASGGKFLSPYTIDGKYYALPIDAEIWGRTYYNTFIRQDILDTLGKPVPQTLDQFEDVLAAYKAQVPDGVGVFLHKDLVPNGVNQMSPAMQPYGAYPGRWIVGADGKLAYGSVQPETKKGLETLRKWYSNGWIDKEFIVKDFSKAVEQVATGKTLSMTGDWWFVYYPFPDVVKNVPQATFSATSLLGPDGKAKLVTGNPFNFAIGISAESEHPEAFIYQLNELMDSALRQDTALRDRLLGESGYIFKYPAESPSALVAKNPEAPQELQDFDVAKPGPKFFRTSVHPKYYPGFSFFGEVDTGYSDLVAVANAAETGNKDGLTAAQLQSYTDLSNNKVLSALVSEMKLAKSIRSDLTIDAFMGAPTPTMIEKNAYLLKLENETFSKIIIGTAPLDDFDKFVAEWNKAGGAQITKEVNDWYEKSK</sequence>
<proteinExistence type="predicted"/>
<dbReference type="InterPro" id="IPR050490">
    <property type="entry name" value="Bact_solute-bd_prot1"/>
</dbReference>
<evidence type="ECO:0000256" key="1">
    <source>
        <dbReference type="SAM" id="MobiDB-lite"/>
    </source>
</evidence>
<name>A0A398CMK9_9BACL</name>